<dbReference type="PANTHER" id="PTHR33018:SF31">
    <property type="entry name" value="TRANSPOSASE, PTTA_EN_SPM, PLANT"/>
    <property type="match status" value="1"/>
</dbReference>
<evidence type="ECO:0000313" key="8">
    <source>
        <dbReference type="Proteomes" id="UP000235145"/>
    </source>
</evidence>
<proteinExistence type="inferred from homology"/>
<dbReference type="Pfam" id="PF03004">
    <property type="entry name" value="Transposase_24"/>
    <property type="match status" value="1"/>
</dbReference>
<dbReference type="InterPro" id="IPR004252">
    <property type="entry name" value="Probable_transposase_24"/>
</dbReference>
<protein>
    <recommendedName>
        <fullName evidence="6">Ubiquitin-like protease family profile domain-containing protein</fullName>
    </recommendedName>
</protein>
<dbReference type="AlphaFoldDB" id="A0A9R1WCV5"/>
<keyword evidence="8" id="KW-1185">Reference proteome</keyword>
<dbReference type="Pfam" id="PF02902">
    <property type="entry name" value="Peptidase_C48"/>
    <property type="match status" value="1"/>
</dbReference>
<feature type="region of interest" description="Disordered" evidence="5">
    <location>
        <begin position="649"/>
        <end position="675"/>
    </location>
</feature>
<dbReference type="Proteomes" id="UP000235145">
    <property type="component" value="Unassembled WGS sequence"/>
</dbReference>
<feature type="coiled-coil region" evidence="4">
    <location>
        <begin position="499"/>
        <end position="526"/>
    </location>
</feature>
<feature type="compositionally biased region" description="Basic and acidic residues" evidence="5">
    <location>
        <begin position="663"/>
        <end position="672"/>
    </location>
</feature>
<dbReference type="InterPro" id="IPR038765">
    <property type="entry name" value="Papain-like_cys_pep_sf"/>
</dbReference>
<dbReference type="InterPro" id="IPR003653">
    <property type="entry name" value="Peptidase_C48_C"/>
</dbReference>
<dbReference type="PROSITE" id="PS50600">
    <property type="entry name" value="ULP_PROTEASE"/>
    <property type="match status" value="1"/>
</dbReference>
<dbReference type="Gene3D" id="3.40.395.10">
    <property type="entry name" value="Adenoviral Proteinase, Chain A"/>
    <property type="match status" value="1"/>
</dbReference>
<keyword evidence="4" id="KW-0175">Coiled coil</keyword>
<evidence type="ECO:0000256" key="1">
    <source>
        <dbReference type="ARBA" id="ARBA00005234"/>
    </source>
</evidence>
<sequence length="956" mass="109431">MKLQHMLELKDLNPRHARKSTWLQSQHSRTFISWFKKEVGKCLANGEDICDDVRWLAKGPNFAITKYSGFAINEYHFHTTSRDESRTTQCSGIASAKDSNPVYGAVTYFGRIKEIWDLNYHMFSIPVFMCDWVDSRGVKKDDLGFTIVNIDRLGQKSEPFVLASQVKQVFYVQDQQDENLHVVGFTPHRMYKYGSNGETDDMLEFDVTFDLTQDSALLDLDDDFLCTRPDGEGILNNIVFGMLCFCDMESDSASDHEDSKQRGPTTKTKANKVKLVITYNKKVSRLERKPQNCLLLREKFIVDPKSRKQILQSIGKKWRNFKHYLYAKFIKNRSKDPKANLFKPPKDYPFIKKEDWKVFVSHRVTKKWEEKSMKAKNTRAHHKYNHRLSRKGYAGLINDIMQETGKTEEEIDKTVLWKKARELKIGGYNADVKTIVDKIDELQKSGSFGEVTCGTHDVLTEALGTQEQRGRVRGMGRFITPQQYFYLPKNVKYYLEIENERVDKRINKLEDDLEKLKRGVLNVSEAASCQIGGVIEDFEKQPQNESLDNSCLLAVEFAANVVAKGTIMKASDENIKVMIETILQGEALVPFPLEEEFIMKVKDALGHILSWPRQLVIRCFDLGKVVAKSMKKHATPVKKAATPVNEDVTPVKEDATPPEEEIGSNKKEKQPCDMEGGNDVEEVLIGIEKKIKKEKQNVTVQRRWTRAQMKTRIRIENSSILKMTAMMADGQVTKVDSIRVQSENDLFGYDSYTYLTWDDFEAVLTMDELTGAVIVSYLMVLFNKLKYGSPERDHGICFVNPTVISPSTRKGKSNNTDDASRGLADRLSKRKGNDIIFMPYNPGRHWVLGVLDMKSDTCYYLDSLSSGNFNMQLKQIVDSAMVLYTTQSGSNKRCPVQPGSTECGYYMLRFMKEIVEEGIEVLVKDNIGDGKAEYTTADIDEIREEWSTFVTGFIYR</sequence>
<dbReference type="EMBL" id="NBSK02000002">
    <property type="protein sequence ID" value="KAJ0222815.1"/>
    <property type="molecule type" value="Genomic_DNA"/>
</dbReference>
<dbReference type="PANTHER" id="PTHR33018">
    <property type="entry name" value="OS10G0338966 PROTEIN-RELATED"/>
    <property type="match status" value="1"/>
</dbReference>
<dbReference type="GO" id="GO:0008234">
    <property type="term" value="F:cysteine-type peptidase activity"/>
    <property type="evidence" value="ECO:0007669"/>
    <property type="project" value="InterPro"/>
</dbReference>
<keyword evidence="3" id="KW-0378">Hydrolase</keyword>
<organism evidence="7 8">
    <name type="scientific">Lactuca sativa</name>
    <name type="common">Garden lettuce</name>
    <dbReference type="NCBI Taxonomy" id="4236"/>
    <lineage>
        <taxon>Eukaryota</taxon>
        <taxon>Viridiplantae</taxon>
        <taxon>Streptophyta</taxon>
        <taxon>Embryophyta</taxon>
        <taxon>Tracheophyta</taxon>
        <taxon>Spermatophyta</taxon>
        <taxon>Magnoliopsida</taxon>
        <taxon>eudicotyledons</taxon>
        <taxon>Gunneridae</taxon>
        <taxon>Pentapetalae</taxon>
        <taxon>asterids</taxon>
        <taxon>campanulids</taxon>
        <taxon>Asterales</taxon>
        <taxon>Asteraceae</taxon>
        <taxon>Cichorioideae</taxon>
        <taxon>Cichorieae</taxon>
        <taxon>Lactucinae</taxon>
        <taxon>Lactuca</taxon>
    </lineage>
</organism>
<accession>A0A9R1WCV5</accession>
<comment type="caution">
    <text evidence="7">The sequence shown here is derived from an EMBL/GenBank/DDBJ whole genome shotgun (WGS) entry which is preliminary data.</text>
</comment>
<name>A0A9R1WCV5_LACSA</name>
<evidence type="ECO:0000256" key="2">
    <source>
        <dbReference type="ARBA" id="ARBA00022670"/>
    </source>
</evidence>
<dbReference type="InterPro" id="IPR025312">
    <property type="entry name" value="DUF4216"/>
</dbReference>
<dbReference type="Pfam" id="PF13952">
    <property type="entry name" value="DUF4216"/>
    <property type="match status" value="1"/>
</dbReference>
<keyword evidence="2" id="KW-0645">Protease</keyword>
<gene>
    <name evidence="7" type="ORF">LSAT_V11C200053320</name>
</gene>
<dbReference type="GO" id="GO:0006508">
    <property type="term" value="P:proteolysis"/>
    <property type="evidence" value="ECO:0007669"/>
    <property type="project" value="UniProtKB-KW"/>
</dbReference>
<evidence type="ECO:0000256" key="4">
    <source>
        <dbReference type="SAM" id="Coils"/>
    </source>
</evidence>
<dbReference type="SUPFAM" id="SSF54001">
    <property type="entry name" value="Cysteine proteinases"/>
    <property type="match status" value="1"/>
</dbReference>
<comment type="similarity">
    <text evidence="1">Belongs to the peptidase C48 family.</text>
</comment>
<evidence type="ECO:0000256" key="3">
    <source>
        <dbReference type="ARBA" id="ARBA00022801"/>
    </source>
</evidence>
<evidence type="ECO:0000256" key="5">
    <source>
        <dbReference type="SAM" id="MobiDB-lite"/>
    </source>
</evidence>
<feature type="domain" description="Ubiquitin-like protease family profile" evidence="6">
    <location>
        <begin position="753"/>
        <end position="914"/>
    </location>
</feature>
<reference evidence="7 8" key="1">
    <citation type="journal article" date="2017" name="Nat. Commun.">
        <title>Genome assembly with in vitro proximity ligation data and whole-genome triplication in lettuce.</title>
        <authorList>
            <person name="Reyes-Chin-Wo S."/>
            <person name="Wang Z."/>
            <person name="Yang X."/>
            <person name="Kozik A."/>
            <person name="Arikit S."/>
            <person name="Song C."/>
            <person name="Xia L."/>
            <person name="Froenicke L."/>
            <person name="Lavelle D.O."/>
            <person name="Truco M.J."/>
            <person name="Xia R."/>
            <person name="Zhu S."/>
            <person name="Xu C."/>
            <person name="Xu H."/>
            <person name="Xu X."/>
            <person name="Cox K."/>
            <person name="Korf I."/>
            <person name="Meyers B.C."/>
            <person name="Michelmore R.W."/>
        </authorList>
    </citation>
    <scope>NUCLEOTIDE SEQUENCE [LARGE SCALE GENOMIC DNA]</scope>
    <source>
        <strain evidence="8">cv. Salinas</strain>
        <tissue evidence="7">Seedlings</tissue>
    </source>
</reference>
<evidence type="ECO:0000313" key="7">
    <source>
        <dbReference type="EMBL" id="KAJ0222815.1"/>
    </source>
</evidence>
<evidence type="ECO:0000259" key="6">
    <source>
        <dbReference type="PROSITE" id="PS50600"/>
    </source>
</evidence>